<gene>
    <name evidence="5" type="ORF">J2S08_001908</name>
</gene>
<dbReference type="PANTHER" id="PTHR33744">
    <property type="entry name" value="CARBOHYDRATE DIACID REGULATOR"/>
    <property type="match status" value="1"/>
</dbReference>
<comment type="caution">
    <text evidence="5">The sequence shown here is derived from an EMBL/GenBank/DDBJ whole genome shotgun (WGS) entry which is preliminary data.</text>
</comment>
<evidence type="ECO:0000259" key="3">
    <source>
        <dbReference type="Pfam" id="PF13556"/>
    </source>
</evidence>
<dbReference type="InterPro" id="IPR012914">
    <property type="entry name" value="PucR_dom"/>
</dbReference>
<dbReference type="InterPro" id="IPR051448">
    <property type="entry name" value="CdaR-like_regulators"/>
</dbReference>
<organism evidence="5 6">
    <name type="scientific">Bacillus chungangensis</name>
    <dbReference type="NCBI Taxonomy" id="587633"/>
    <lineage>
        <taxon>Bacteria</taxon>
        <taxon>Bacillati</taxon>
        <taxon>Bacillota</taxon>
        <taxon>Bacilli</taxon>
        <taxon>Bacillales</taxon>
        <taxon>Bacillaceae</taxon>
        <taxon>Bacillus</taxon>
    </lineage>
</organism>
<comment type="similarity">
    <text evidence="1">Belongs to the CdaR family.</text>
</comment>
<reference evidence="5 6" key="1">
    <citation type="submission" date="2023-07" db="EMBL/GenBank/DDBJ databases">
        <title>Genomic Encyclopedia of Type Strains, Phase IV (KMG-IV): sequencing the most valuable type-strain genomes for metagenomic binning, comparative biology and taxonomic classification.</title>
        <authorList>
            <person name="Goeker M."/>
        </authorList>
    </citation>
    <scope>NUCLEOTIDE SEQUENCE [LARGE SCALE GENOMIC DNA]</scope>
    <source>
        <strain evidence="5 6">DSM 23837</strain>
    </source>
</reference>
<dbReference type="InterPro" id="IPR042070">
    <property type="entry name" value="PucR_C-HTH_sf"/>
</dbReference>
<evidence type="ECO:0000259" key="2">
    <source>
        <dbReference type="Pfam" id="PF07905"/>
    </source>
</evidence>
<accession>A0ABT9WT38</accession>
<evidence type="ECO:0000313" key="6">
    <source>
        <dbReference type="Proteomes" id="UP001223586"/>
    </source>
</evidence>
<dbReference type="InterPro" id="IPR025736">
    <property type="entry name" value="PucR_C-HTH_dom"/>
</dbReference>
<dbReference type="Gene3D" id="1.10.10.2840">
    <property type="entry name" value="PucR C-terminal helix-turn-helix domain"/>
    <property type="match status" value="1"/>
</dbReference>
<evidence type="ECO:0000256" key="1">
    <source>
        <dbReference type="ARBA" id="ARBA00006754"/>
    </source>
</evidence>
<proteinExistence type="inferred from homology"/>
<dbReference type="Pfam" id="PF07905">
    <property type="entry name" value="PucR"/>
    <property type="match status" value="1"/>
</dbReference>
<feature type="domain" description="CdaR GGDEF-like" evidence="4">
    <location>
        <begin position="154"/>
        <end position="284"/>
    </location>
</feature>
<dbReference type="InterPro" id="IPR041522">
    <property type="entry name" value="CdaR_GGDEF"/>
</dbReference>
<dbReference type="PANTHER" id="PTHR33744:SF1">
    <property type="entry name" value="DNA-BINDING TRANSCRIPTIONAL ACTIVATOR ADER"/>
    <property type="match status" value="1"/>
</dbReference>
<dbReference type="RefSeq" id="WP_307228932.1">
    <property type="nucleotide sequence ID" value="NZ_JAUSTT010000010.1"/>
</dbReference>
<feature type="domain" description="PucR C-terminal helix-turn-helix" evidence="3">
    <location>
        <begin position="340"/>
        <end position="398"/>
    </location>
</feature>
<protein>
    <submittedName>
        <fullName evidence="5">Sugar diacid utilization regulator</fullName>
    </submittedName>
</protein>
<dbReference type="EMBL" id="JAUSTT010000010">
    <property type="protein sequence ID" value="MDQ0176072.1"/>
    <property type="molecule type" value="Genomic_DNA"/>
</dbReference>
<name>A0ABT9WT38_9BACI</name>
<keyword evidence="6" id="KW-1185">Reference proteome</keyword>
<evidence type="ECO:0000259" key="4">
    <source>
        <dbReference type="Pfam" id="PF17853"/>
    </source>
</evidence>
<sequence length="407" mass="46043">MNFTLAEALQVAPLNRCKVVAGNKGLVNRIHSVNSFDAPDVMPWLKQGELVFTTGYVIKNDPAAQVELVCEMAKRQCAGLAIQMKRFMPELPKAMLKAANEWNLPLIEIPNDLSLPDLLLSFMRELMTHEKKHKEQEKKNVFLSRLLHGELHGKDAILAQGREFGMMPECGYICLFVSFSSSVLDNQRNMPIDRLLKMINLPNKNTNIFWLTIGLDKSTIILQSTEHQKKDDLHSLALQLARNLVESCPKQPMSCEYLTIGIGTGYNDVQKISTSFQQARNAVNIGCRLNPSASEHKIYDYVDIESYAILQHVPTDLLSHCLSHTLAPLLQYDKENQADLIKTLEVYLSCCGRSSEAARILGVHRNTIHFRIDRIKDLLGKELNDGETVFRLQMALRIYRLSTVPSQ</sequence>
<evidence type="ECO:0000313" key="5">
    <source>
        <dbReference type="EMBL" id="MDQ0176072.1"/>
    </source>
</evidence>
<dbReference type="Proteomes" id="UP001223586">
    <property type="component" value="Unassembled WGS sequence"/>
</dbReference>
<feature type="domain" description="Purine catabolism PurC-like" evidence="2">
    <location>
        <begin position="8"/>
        <end position="125"/>
    </location>
</feature>
<dbReference type="Pfam" id="PF13556">
    <property type="entry name" value="HTH_30"/>
    <property type="match status" value="1"/>
</dbReference>
<dbReference type="Pfam" id="PF17853">
    <property type="entry name" value="GGDEF_2"/>
    <property type="match status" value="1"/>
</dbReference>